<dbReference type="InterPro" id="IPR018247">
    <property type="entry name" value="EF_Hand_1_Ca_BS"/>
</dbReference>
<keyword evidence="3" id="KW-0479">Metal-binding</keyword>
<evidence type="ECO:0000256" key="1">
    <source>
        <dbReference type="ARBA" id="ARBA00004319"/>
    </source>
</evidence>
<dbReference type="AlphaFoldDB" id="H2ZJY9"/>
<dbReference type="GO" id="GO:0005509">
    <property type="term" value="F:calcium ion binding"/>
    <property type="evidence" value="ECO:0007669"/>
    <property type="project" value="InterPro"/>
</dbReference>
<evidence type="ECO:0000256" key="2">
    <source>
        <dbReference type="ARBA" id="ARBA00006431"/>
    </source>
</evidence>
<keyword evidence="7" id="KW-0106">Calcium</keyword>
<keyword evidence="5" id="KW-0677">Repeat</keyword>
<dbReference type="PROSITE" id="PS00018">
    <property type="entry name" value="EF_HAND_1"/>
    <property type="match status" value="2"/>
</dbReference>
<feature type="compositionally biased region" description="Basic and acidic residues" evidence="13">
    <location>
        <begin position="29"/>
        <end position="46"/>
    </location>
</feature>
<dbReference type="InParanoid" id="H2ZJY9"/>
<feature type="chain" id="PRO_5003578791" description="Reticulocalbin-3" evidence="14">
    <location>
        <begin position="18"/>
        <end position="140"/>
    </location>
</feature>
<keyword evidence="4 14" id="KW-0732">Signal</keyword>
<evidence type="ECO:0000256" key="5">
    <source>
        <dbReference type="ARBA" id="ARBA00022737"/>
    </source>
</evidence>
<evidence type="ECO:0000256" key="8">
    <source>
        <dbReference type="ARBA" id="ARBA00023180"/>
    </source>
</evidence>
<dbReference type="PANTHER" id="PTHR10827:SF52">
    <property type="entry name" value="IP16409P"/>
    <property type="match status" value="1"/>
</dbReference>
<sequence>MILKVFLLLFVCYVGFAAVAKKDRVLDQKLSDKEPGSPDYDHEDSNKQFLQHDTNKDGKIDWEEYKESTYGFMKDHENSDDEDGLSYKKMIDRDQSRFNAADSDQNKECTPDEFKAFLHPEEFDHMKDIVTRETLDDIDK</sequence>
<name>H2ZJY9_CIOSA</name>
<dbReference type="Ensembl" id="ENSCSAVT00000018099.1">
    <property type="protein sequence ID" value="ENSCSAVP00000017905.1"/>
    <property type="gene ID" value="ENSCSAVG00000010534.1"/>
</dbReference>
<keyword evidence="9" id="KW-0143">Chaperone</keyword>
<evidence type="ECO:0000313" key="16">
    <source>
        <dbReference type="Ensembl" id="ENSCSAVP00000017905.1"/>
    </source>
</evidence>
<evidence type="ECO:0000256" key="9">
    <source>
        <dbReference type="ARBA" id="ARBA00023186"/>
    </source>
</evidence>
<dbReference type="InterPro" id="IPR011992">
    <property type="entry name" value="EF-hand-dom_pair"/>
</dbReference>
<dbReference type="SUPFAM" id="SSF47473">
    <property type="entry name" value="EF-hand"/>
    <property type="match status" value="1"/>
</dbReference>
<evidence type="ECO:0000256" key="14">
    <source>
        <dbReference type="SAM" id="SignalP"/>
    </source>
</evidence>
<reference evidence="16" key="3">
    <citation type="submission" date="2025-09" db="UniProtKB">
        <authorList>
            <consortium name="Ensembl"/>
        </authorList>
    </citation>
    <scope>IDENTIFICATION</scope>
</reference>
<dbReference type="FunFam" id="1.10.238.10:FF:000104">
    <property type="entry name" value="calumenin isoform X1"/>
    <property type="match status" value="1"/>
</dbReference>
<evidence type="ECO:0000256" key="10">
    <source>
        <dbReference type="ARBA" id="ARBA00056975"/>
    </source>
</evidence>
<evidence type="ECO:0000256" key="6">
    <source>
        <dbReference type="ARBA" id="ARBA00022824"/>
    </source>
</evidence>
<dbReference type="HOGENOM" id="CLU_1839583_0_0_1"/>
<dbReference type="STRING" id="51511.ENSCSAVP00000017905"/>
<accession>H2ZJY9</accession>
<comment type="subunit">
    <text evidence="11">Interacts with PCSK6 (immature form including the propeptide); probably involved in the maturation and the secretion of PCSK6.</text>
</comment>
<evidence type="ECO:0000259" key="15">
    <source>
        <dbReference type="PROSITE" id="PS50222"/>
    </source>
</evidence>
<dbReference type="PROSITE" id="PS50222">
    <property type="entry name" value="EF_HAND_2"/>
    <property type="match status" value="1"/>
</dbReference>
<evidence type="ECO:0000256" key="7">
    <source>
        <dbReference type="ARBA" id="ARBA00022837"/>
    </source>
</evidence>
<comment type="function">
    <text evidence="10">Probable molecular chaperone assisting protein biosynthesis and transport in the endoplasmic reticulum. Required for the proper biosynthesis and transport of pulmonary surfactant-associated protein A/SP-A, pulmonary surfactant-associated protein D/SP-D and the lipid transporter ABCA3. By regulating both the proper expression and the degradation through the endoplasmic reticulum-associated protein degradation pathway of these proteins plays a crucial role in pulmonary surfactant homeostasis. Has an anti-fibrotic activity by negatively regulating the secretion of type I and type III collagens. This calcium-binding protein also transiently associates with immature PCSK6 and regulates its secretion.</text>
</comment>
<feature type="domain" description="EF-hand" evidence="15">
    <location>
        <begin position="40"/>
        <end position="75"/>
    </location>
</feature>
<feature type="signal peptide" evidence="14">
    <location>
        <begin position="1"/>
        <end position="17"/>
    </location>
</feature>
<reference evidence="17" key="1">
    <citation type="submission" date="2003-08" db="EMBL/GenBank/DDBJ databases">
        <authorList>
            <person name="Birren B."/>
            <person name="Nusbaum C."/>
            <person name="Abebe A."/>
            <person name="Abouelleil A."/>
            <person name="Adekoya E."/>
            <person name="Ait-zahra M."/>
            <person name="Allen N."/>
            <person name="Allen T."/>
            <person name="An P."/>
            <person name="Anderson M."/>
            <person name="Anderson S."/>
            <person name="Arachchi H."/>
            <person name="Armbruster J."/>
            <person name="Bachantsang P."/>
            <person name="Baldwin J."/>
            <person name="Barry A."/>
            <person name="Bayul T."/>
            <person name="Blitshsteyn B."/>
            <person name="Bloom T."/>
            <person name="Blye J."/>
            <person name="Boguslavskiy L."/>
            <person name="Borowsky M."/>
            <person name="Boukhgalter B."/>
            <person name="Brunache A."/>
            <person name="Butler J."/>
            <person name="Calixte N."/>
            <person name="Calvo S."/>
            <person name="Camarata J."/>
            <person name="Campo K."/>
            <person name="Chang J."/>
            <person name="Cheshatsang Y."/>
            <person name="Citroen M."/>
            <person name="Collymore A."/>
            <person name="Considine T."/>
            <person name="Cook A."/>
            <person name="Cooke P."/>
            <person name="Corum B."/>
            <person name="Cuomo C."/>
            <person name="David R."/>
            <person name="Dawoe T."/>
            <person name="Degray S."/>
            <person name="Dodge S."/>
            <person name="Dooley K."/>
            <person name="Dorje P."/>
            <person name="Dorjee K."/>
            <person name="Dorris L."/>
            <person name="Duffey N."/>
            <person name="Dupes A."/>
            <person name="Elkins T."/>
            <person name="Engels R."/>
            <person name="Erickson J."/>
            <person name="Farina A."/>
            <person name="Faro S."/>
            <person name="Ferreira P."/>
            <person name="Fischer H."/>
            <person name="Fitzgerald M."/>
            <person name="Foley K."/>
            <person name="Gage D."/>
            <person name="Galagan J."/>
            <person name="Gearin G."/>
            <person name="Gnerre S."/>
            <person name="Gnirke A."/>
            <person name="Goyette A."/>
            <person name="Graham J."/>
            <person name="Grandbois E."/>
            <person name="Gyaltsen K."/>
            <person name="Hafez N."/>
            <person name="Hagopian D."/>
            <person name="Hagos B."/>
            <person name="Hall J."/>
            <person name="Hatcher B."/>
            <person name="Heller A."/>
            <person name="Higgins H."/>
            <person name="Honan T."/>
            <person name="Horn A."/>
            <person name="Houde N."/>
            <person name="Hughes L."/>
            <person name="Hulme W."/>
            <person name="Husby E."/>
            <person name="Iliev I."/>
            <person name="Jaffe D."/>
            <person name="Jones C."/>
            <person name="Kamal M."/>
            <person name="Kamat A."/>
            <person name="Kamvysselis M."/>
            <person name="Karlsson E."/>
            <person name="Kells C."/>
            <person name="Kieu A."/>
            <person name="Kisner P."/>
            <person name="Kodira C."/>
            <person name="Kulbokas E."/>
            <person name="Labutti K."/>
            <person name="Lama D."/>
            <person name="Landers T."/>
            <person name="Leger J."/>
            <person name="Levine S."/>
            <person name="Lewis D."/>
            <person name="Lewis T."/>
            <person name="Lindblad-toh K."/>
            <person name="Liu X."/>
            <person name="Lokyitsang T."/>
            <person name="Lokyitsang Y."/>
            <person name="Lucien O."/>
            <person name="Lui A."/>
            <person name="Ma L.J."/>
            <person name="Mabbitt R."/>
            <person name="Macdonald J."/>
            <person name="Maclean C."/>
            <person name="Major J."/>
            <person name="Manning J."/>
            <person name="Marabella R."/>
            <person name="Maru K."/>
            <person name="Matthews C."/>
            <person name="Mauceli E."/>
            <person name="Mccarthy M."/>
            <person name="Mcdonough S."/>
            <person name="Mcghee T."/>
            <person name="Meldrim J."/>
            <person name="Meneus L."/>
            <person name="Mesirov J."/>
            <person name="Mihalev A."/>
            <person name="Mihova T."/>
            <person name="Mikkelsen T."/>
            <person name="Mlenga V."/>
            <person name="Moru K."/>
            <person name="Mozes J."/>
            <person name="Mulrain L."/>
            <person name="Munson G."/>
            <person name="Naylor J."/>
            <person name="Newes C."/>
            <person name="Nguyen C."/>
            <person name="Nguyen N."/>
            <person name="Nguyen T."/>
            <person name="Nicol R."/>
            <person name="Nielsen C."/>
            <person name="Nizzari M."/>
            <person name="Norbu C."/>
            <person name="Norbu N."/>
            <person name="O'donnell P."/>
            <person name="Okoawo O."/>
            <person name="O'leary S."/>
            <person name="Omotosho B."/>
            <person name="O'neill K."/>
            <person name="Osman S."/>
            <person name="Parker S."/>
            <person name="Perrin D."/>
            <person name="Phunkhang P."/>
            <person name="Piqani B."/>
            <person name="Purcell S."/>
            <person name="Rachupka T."/>
            <person name="Ramasamy U."/>
            <person name="Rameau R."/>
            <person name="Ray V."/>
            <person name="Raymond C."/>
            <person name="Retta R."/>
            <person name="Richardson S."/>
            <person name="Rise C."/>
            <person name="Rodriguez J."/>
            <person name="Rogers J."/>
            <person name="Rogov P."/>
            <person name="Rutman M."/>
            <person name="Schupbach R."/>
            <person name="Seaman C."/>
            <person name="Settipalli S."/>
            <person name="Sharpe T."/>
            <person name="Sheridan J."/>
            <person name="Sherpa N."/>
            <person name="Shi J."/>
            <person name="Smirnov S."/>
            <person name="Smith C."/>
            <person name="Sougnez C."/>
            <person name="Spencer B."/>
            <person name="Stalker J."/>
            <person name="Stange-thomann N."/>
            <person name="Stavropoulos S."/>
            <person name="Stetson K."/>
            <person name="Stone C."/>
            <person name="Stone S."/>
            <person name="Stubbs M."/>
            <person name="Talamas J."/>
            <person name="Tchuinga P."/>
            <person name="Tenzing P."/>
            <person name="Tesfaye S."/>
            <person name="Theodore J."/>
            <person name="Thoulutsang Y."/>
            <person name="Topham K."/>
            <person name="Towey S."/>
            <person name="Tsamla T."/>
            <person name="Tsomo N."/>
            <person name="Vallee D."/>
            <person name="Vassiliev H."/>
            <person name="Venkataraman V."/>
            <person name="Vinson J."/>
            <person name="Vo A."/>
            <person name="Wade C."/>
            <person name="Wang S."/>
            <person name="Wangchuk T."/>
            <person name="Wangdi T."/>
            <person name="Whittaker C."/>
            <person name="Wilkinson J."/>
            <person name="Wu Y."/>
            <person name="Wyman D."/>
            <person name="Yadav S."/>
            <person name="Yang S."/>
            <person name="Yang X."/>
            <person name="Yeager S."/>
            <person name="Yee E."/>
            <person name="Young G."/>
            <person name="Zainoun J."/>
            <person name="Zembeck L."/>
            <person name="Zimmer A."/>
            <person name="Zody M."/>
            <person name="Lander E."/>
        </authorList>
    </citation>
    <scope>NUCLEOTIDE SEQUENCE [LARGE SCALE GENOMIC DNA]</scope>
</reference>
<comment type="similarity">
    <text evidence="2">Belongs to the CREC family.</text>
</comment>
<dbReference type="GO" id="GO:0015031">
    <property type="term" value="P:protein transport"/>
    <property type="evidence" value="ECO:0007669"/>
    <property type="project" value="UniProtKB-ARBA"/>
</dbReference>
<dbReference type="GeneTree" id="ENSGT01010000222360"/>
<reference evidence="16" key="2">
    <citation type="submission" date="2025-08" db="UniProtKB">
        <authorList>
            <consortium name="Ensembl"/>
        </authorList>
    </citation>
    <scope>IDENTIFICATION</scope>
</reference>
<feature type="region of interest" description="Disordered" evidence="13">
    <location>
        <begin position="29"/>
        <end position="55"/>
    </location>
</feature>
<comment type="subcellular location">
    <subcellularLocation>
        <location evidence="1">Endoplasmic reticulum lumen</location>
    </subcellularLocation>
</comment>
<organism evidence="16 17">
    <name type="scientific">Ciona savignyi</name>
    <name type="common">Pacific transparent sea squirt</name>
    <dbReference type="NCBI Taxonomy" id="51511"/>
    <lineage>
        <taxon>Eukaryota</taxon>
        <taxon>Metazoa</taxon>
        <taxon>Chordata</taxon>
        <taxon>Tunicata</taxon>
        <taxon>Ascidiacea</taxon>
        <taxon>Phlebobranchia</taxon>
        <taxon>Cionidae</taxon>
        <taxon>Ciona</taxon>
    </lineage>
</organism>
<protein>
    <recommendedName>
        <fullName evidence="12">Reticulocalbin-3</fullName>
    </recommendedName>
</protein>
<dbReference type="Proteomes" id="UP000007875">
    <property type="component" value="Unassembled WGS sequence"/>
</dbReference>
<evidence type="ECO:0000256" key="13">
    <source>
        <dbReference type="SAM" id="MobiDB-lite"/>
    </source>
</evidence>
<dbReference type="eggNOG" id="KOG4223">
    <property type="taxonomic scope" value="Eukaryota"/>
</dbReference>
<dbReference type="Gene3D" id="1.10.238.10">
    <property type="entry name" value="EF-hand"/>
    <property type="match status" value="1"/>
</dbReference>
<keyword evidence="6" id="KW-0256">Endoplasmic reticulum</keyword>
<keyword evidence="8" id="KW-0325">Glycoprotein</keyword>
<keyword evidence="17" id="KW-1185">Reference proteome</keyword>
<evidence type="ECO:0000313" key="17">
    <source>
        <dbReference type="Proteomes" id="UP000007875"/>
    </source>
</evidence>
<dbReference type="InterPro" id="IPR002048">
    <property type="entry name" value="EF_hand_dom"/>
</dbReference>
<evidence type="ECO:0000256" key="12">
    <source>
        <dbReference type="ARBA" id="ARBA00072696"/>
    </source>
</evidence>
<dbReference type="PANTHER" id="PTHR10827">
    <property type="entry name" value="RETICULOCALBIN"/>
    <property type="match status" value="1"/>
</dbReference>
<proteinExistence type="inferred from homology"/>
<evidence type="ECO:0000256" key="3">
    <source>
        <dbReference type="ARBA" id="ARBA00022723"/>
    </source>
</evidence>
<evidence type="ECO:0000256" key="4">
    <source>
        <dbReference type="ARBA" id="ARBA00022729"/>
    </source>
</evidence>
<evidence type="ECO:0000256" key="11">
    <source>
        <dbReference type="ARBA" id="ARBA00063143"/>
    </source>
</evidence>
<dbReference type="GO" id="GO:0005788">
    <property type="term" value="C:endoplasmic reticulum lumen"/>
    <property type="evidence" value="ECO:0007669"/>
    <property type="project" value="UniProtKB-SubCell"/>
</dbReference>